<name>A0A2A9NZZ2_9AGAR</name>
<evidence type="ECO:0000313" key="2">
    <source>
        <dbReference type="Proteomes" id="UP000242287"/>
    </source>
</evidence>
<dbReference type="OrthoDB" id="2013972at2759"/>
<dbReference type="GO" id="GO:0008168">
    <property type="term" value="F:methyltransferase activity"/>
    <property type="evidence" value="ECO:0007669"/>
    <property type="project" value="TreeGrafter"/>
</dbReference>
<dbReference type="CDD" id="cd02440">
    <property type="entry name" value="AdoMet_MTases"/>
    <property type="match status" value="1"/>
</dbReference>
<sequence length="339" mass="38035">MSLDSPVHDVGYVGEDDSEFFRAIHGRSLNALNSVYMLPVDQDEIKRSEFHHRMLQFVFHGKNYIGPVKRALQFGERRRVLDLGTGAGYWAIDIADEFPGAEVIGIDLAPIQPRSVPPNCTFELCDLDQSNIPYPDNHFDLVHARSMHTGIRDYPRFLQEIVRILRPGGVILLIEPNLTPVIATEGQTTDVSLPPDDTDFHGWFTLWNTYKGCLRLKGVDVTVPQQLSELLAMTQAFEDIVTHDGNVPVGFWPQGDAMILTVGQLQWLDYELLLPALKPLFLDCGIARSNVERIIDEAQRNLYRPPVPFSTLLHVIHATKRSHTISISGQHGGSPVLSN</sequence>
<dbReference type="Gene3D" id="3.40.50.150">
    <property type="entry name" value="Vaccinia Virus protein VP39"/>
    <property type="match status" value="1"/>
</dbReference>
<dbReference type="InterPro" id="IPR029063">
    <property type="entry name" value="SAM-dependent_MTases_sf"/>
</dbReference>
<evidence type="ECO:0000313" key="1">
    <source>
        <dbReference type="EMBL" id="PFH54301.1"/>
    </source>
</evidence>
<dbReference type="PANTHER" id="PTHR43591:SF24">
    <property type="entry name" value="2-METHOXY-6-POLYPRENYL-1,4-BENZOQUINOL METHYLASE, MITOCHONDRIAL"/>
    <property type="match status" value="1"/>
</dbReference>
<dbReference type="Pfam" id="PF13489">
    <property type="entry name" value="Methyltransf_23"/>
    <property type="match status" value="1"/>
</dbReference>
<protein>
    <recommendedName>
        <fullName evidence="3">Methyltransferase domain-containing protein</fullName>
    </recommendedName>
</protein>
<dbReference type="EMBL" id="KZ301970">
    <property type="protein sequence ID" value="PFH54301.1"/>
    <property type="molecule type" value="Genomic_DNA"/>
</dbReference>
<accession>A0A2A9NZZ2</accession>
<gene>
    <name evidence="1" type="ORF">AMATHDRAFT_135556</name>
</gene>
<dbReference type="PANTHER" id="PTHR43591">
    <property type="entry name" value="METHYLTRANSFERASE"/>
    <property type="match status" value="1"/>
</dbReference>
<organism evidence="1 2">
    <name type="scientific">Amanita thiersii Skay4041</name>
    <dbReference type="NCBI Taxonomy" id="703135"/>
    <lineage>
        <taxon>Eukaryota</taxon>
        <taxon>Fungi</taxon>
        <taxon>Dikarya</taxon>
        <taxon>Basidiomycota</taxon>
        <taxon>Agaricomycotina</taxon>
        <taxon>Agaricomycetes</taxon>
        <taxon>Agaricomycetidae</taxon>
        <taxon>Agaricales</taxon>
        <taxon>Pluteineae</taxon>
        <taxon>Amanitaceae</taxon>
        <taxon>Amanita</taxon>
    </lineage>
</organism>
<dbReference type="AlphaFoldDB" id="A0A2A9NZZ2"/>
<dbReference type="Proteomes" id="UP000242287">
    <property type="component" value="Unassembled WGS sequence"/>
</dbReference>
<dbReference type="STRING" id="703135.A0A2A9NZZ2"/>
<dbReference type="SUPFAM" id="SSF53335">
    <property type="entry name" value="S-adenosyl-L-methionine-dependent methyltransferases"/>
    <property type="match status" value="1"/>
</dbReference>
<proteinExistence type="predicted"/>
<keyword evidence="2" id="KW-1185">Reference proteome</keyword>
<evidence type="ECO:0008006" key="3">
    <source>
        <dbReference type="Google" id="ProtNLM"/>
    </source>
</evidence>
<reference evidence="1 2" key="1">
    <citation type="submission" date="2014-02" db="EMBL/GenBank/DDBJ databases">
        <title>Transposable element dynamics among asymbiotic and ectomycorrhizal Amanita fungi.</title>
        <authorList>
            <consortium name="DOE Joint Genome Institute"/>
            <person name="Hess J."/>
            <person name="Skrede I."/>
            <person name="Wolfe B."/>
            <person name="LaButti K."/>
            <person name="Ohm R.A."/>
            <person name="Grigoriev I.V."/>
            <person name="Pringle A."/>
        </authorList>
    </citation>
    <scope>NUCLEOTIDE SEQUENCE [LARGE SCALE GENOMIC DNA]</scope>
    <source>
        <strain evidence="1 2">SKay4041</strain>
    </source>
</reference>